<evidence type="ECO:0000313" key="1">
    <source>
        <dbReference type="EMBL" id="KAH6866045.1"/>
    </source>
</evidence>
<dbReference type="EMBL" id="JAGPYM010000166">
    <property type="protein sequence ID" value="KAH6866045.1"/>
    <property type="molecule type" value="Genomic_DNA"/>
</dbReference>
<protein>
    <submittedName>
        <fullName evidence="1">Nucleoside phosphorylase domain-containing protein</fullName>
    </submittedName>
</protein>
<dbReference type="InterPro" id="IPR035994">
    <property type="entry name" value="Nucleoside_phosphorylase_sf"/>
</dbReference>
<dbReference type="SUPFAM" id="SSF53167">
    <property type="entry name" value="Purine and uridine phosphorylases"/>
    <property type="match status" value="1"/>
</dbReference>
<dbReference type="Gene3D" id="3.40.50.1580">
    <property type="entry name" value="Nucleoside phosphorylase domain"/>
    <property type="match status" value="1"/>
</dbReference>
<dbReference type="Proteomes" id="UP000777438">
    <property type="component" value="Unassembled WGS sequence"/>
</dbReference>
<name>A0A9P8VL99_9HYPO</name>
<organism evidence="1 2">
    <name type="scientific">Thelonectria olida</name>
    <dbReference type="NCBI Taxonomy" id="1576542"/>
    <lineage>
        <taxon>Eukaryota</taxon>
        <taxon>Fungi</taxon>
        <taxon>Dikarya</taxon>
        <taxon>Ascomycota</taxon>
        <taxon>Pezizomycotina</taxon>
        <taxon>Sordariomycetes</taxon>
        <taxon>Hypocreomycetidae</taxon>
        <taxon>Hypocreales</taxon>
        <taxon>Nectriaceae</taxon>
        <taxon>Thelonectria</taxon>
    </lineage>
</organism>
<reference evidence="1 2" key="1">
    <citation type="journal article" date="2021" name="Nat. Commun.">
        <title>Genetic determinants of endophytism in the Arabidopsis root mycobiome.</title>
        <authorList>
            <person name="Mesny F."/>
            <person name="Miyauchi S."/>
            <person name="Thiergart T."/>
            <person name="Pickel B."/>
            <person name="Atanasova L."/>
            <person name="Karlsson M."/>
            <person name="Huettel B."/>
            <person name="Barry K.W."/>
            <person name="Haridas S."/>
            <person name="Chen C."/>
            <person name="Bauer D."/>
            <person name="Andreopoulos W."/>
            <person name="Pangilinan J."/>
            <person name="LaButti K."/>
            <person name="Riley R."/>
            <person name="Lipzen A."/>
            <person name="Clum A."/>
            <person name="Drula E."/>
            <person name="Henrissat B."/>
            <person name="Kohler A."/>
            <person name="Grigoriev I.V."/>
            <person name="Martin F.M."/>
            <person name="Hacquard S."/>
        </authorList>
    </citation>
    <scope>NUCLEOTIDE SEQUENCE [LARGE SCALE GENOMIC DNA]</scope>
    <source>
        <strain evidence="1 2">MPI-CAGE-CH-0241</strain>
    </source>
</reference>
<sequence>MRQSSLRGYHTLKAIGPAAFSILHAQIYAPQEEYKATCQMLNYKCNSLKTAKVNNNNTYTFSRINRHYMAIRSLPDGQYSNNSTAGITRDMVRSFPNLRFALIVGIRGAAPTQERDIPLGDVIVSKPQGILRGVRVSDRQFQQTGQLNVPPQVLLGVLPEMQRRHNNLRKPNRTAKHLKVIDNMPNYQHPAEDRLYRADYKHKGGKSCADCKANRMEEHAPRNLSREVIIHYSIIASANSVIKNAKEKDQYSKDLELNVLCFKMEAGGLMNNFPCLVIPGICNYSDSHKNDKWHKYAALTAAAYARELLHIVKPTKVAPLPS</sequence>
<dbReference type="GO" id="GO:0009116">
    <property type="term" value="P:nucleoside metabolic process"/>
    <property type="evidence" value="ECO:0007669"/>
    <property type="project" value="InterPro"/>
</dbReference>
<keyword evidence="2" id="KW-1185">Reference proteome</keyword>
<gene>
    <name evidence="1" type="ORF">B0T10DRAFT_534401</name>
</gene>
<dbReference type="PANTHER" id="PTHR46082">
    <property type="entry name" value="ATP/GTP-BINDING PROTEIN-RELATED"/>
    <property type="match status" value="1"/>
</dbReference>
<dbReference type="GO" id="GO:0003824">
    <property type="term" value="F:catalytic activity"/>
    <property type="evidence" value="ECO:0007669"/>
    <property type="project" value="InterPro"/>
</dbReference>
<dbReference type="OrthoDB" id="1577640at2759"/>
<dbReference type="InterPro" id="IPR053137">
    <property type="entry name" value="NLR-like"/>
</dbReference>
<evidence type="ECO:0000313" key="2">
    <source>
        <dbReference type="Proteomes" id="UP000777438"/>
    </source>
</evidence>
<accession>A0A9P8VL99</accession>
<dbReference type="AlphaFoldDB" id="A0A9P8VL99"/>
<dbReference type="PANTHER" id="PTHR46082:SF11">
    <property type="entry name" value="AAA+ ATPASE DOMAIN-CONTAINING PROTEIN-RELATED"/>
    <property type="match status" value="1"/>
</dbReference>
<comment type="caution">
    <text evidence="1">The sequence shown here is derived from an EMBL/GenBank/DDBJ whole genome shotgun (WGS) entry which is preliminary data.</text>
</comment>
<proteinExistence type="predicted"/>